<dbReference type="RefSeq" id="WP_212611379.1">
    <property type="nucleotide sequence ID" value="NZ_FOCF01000001.1"/>
</dbReference>
<feature type="region of interest" description="Disordered" evidence="1">
    <location>
        <begin position="99"/>
        <end position="201"/>
    </location>
</feature>
<keyword evidence="2" id="KW-0401">Integrin</keyword>
<keyword evidence="3" id="KW-1185">Reference proteome</keyword>
<dbReference type="Gene3D" id="1.20.5.320">
    <property type="entry name" value="6-Phosphogluconate Dehydrogenase, domain 3"/>
    <property type="match status" value="1"/>
</dbReference>
<feature type="compositionally biased region" description="Basic and acidic residues" evidence="1">
    <location>
        <begin position="147"/>
        <end position="158"/>
    </location>
</feature>
<evidence type="ECO:0000313" key="3">
    <source>
        <dbReference type="Proteomes" id="UP000199206"/>
    </source>
</evidence>
<dbReference type="GO" id="GO:0030020">
    <property type="term" value="F:extracellular matrix structural constituent conferring tensile strength"/>
    <property type="evidence" value="ECO:0007669"/>
    <property type="project" value="TreeGrafter"/>
</dbReference>
<feature type="compositionally biased region" description="Basic and acidic residues" evidence="1">
    <location>
        <begin position="186"/>
        <end position="201"/>
    </location>
</feature>
<feature type="compositionally biased region" description="Low complexity" evidence="1">
    <location>
        <begin position="99"/>
        <end position="119"/>
    </location>
</feature>
<sequence length="314" mass="31355">MLDTRALAAVTAEIVREHLDSALAPLRAENVALLARIEALEGRQPERGEAGSQGERGLPGADGRDGVGMAGALIDRAGNLVLTLTDGTVRELGVVVGRDGVDGAPGEPGARGAPGSAGSDGRDGRDGTDGKDGANGEPGRDGSNGVDGKDGAPGRDGADGADGAAGHDGGDGKDGRDGIDGAAGRDGVHGENGRDGADGRDAYAGEARGLFDPEASYRAMDVVASNGCEWRAKRDVSGEVPGASDAWMLSASRGKRGAPGEQGKPGRDGADGKPGASPIAAKMDHQTMILSIARDDGEVFSVDFGEAAEAIRSA</sequence>
<organism evidence="2 3">
    <name type="scientific">Sphingomonas gellani</name>
    <dbReference type="NCBI Taxonomy" id="1166340"/>
    <lineage>
        <taxon>Bacteria</taxon>
        <taxon>Pseudomonadati</taxon>
        <taxon>Pseudomonadota</taxon>
        <taxon>Alphaproteobacteria</taxon>
        <taxon>Sphingomonadales</taxon>
        <taxon>Sphingomonadaceae</taxon>
        <taxon>Sphingomonas</taxon>
    </lineage>
</organism>
<feature type="compositionally biased region" description="Basic and acidic residues" evidence="1">
    <location>
        <begin position="168"/>
        <end position="179"/>
    </location>
</feature>
<dbReference type="Proteomes" id="UP000199206">
    <property type="component" value="Unassembled WGS sequence"/>
</dbReference>
<evidence type="ECO:0000256" key="1">
    <source>
        <dbReference type="SAM" id="MobiDB-lite"/>
    </source>
</evidence>
<dbReference type="PANTHER" id="PTHR24023">
    <property type="entry name" value="COLLAGEN ALPHA"/>
    <property type="match status" value="1"/>
</dbReference>
<proteinExistence type="predicted"/>
<dbReference type="GO" id="GO:0031012">
    <property type="term" value="C:extracellular matrix"/>
    <property type="evidence" value="ECO:0007669"/>
    <property type="project" value="TreeGrafter"/>
</dbReference>
<dbReference type="InterPro" id="IPR050149">
    <property type="entry name" value="Collagen_superfamily"/>
</dbReference>
<feature type="compositionally biased region" description="Basic and acidic residues" evidence="1">
    <location>
        <begin position="120"/>
        <end position="140"/>
    </location>
</feature>
<accession>A0A1H7Z5U2</accession>
<dbReference type="AlphaFoldDB" id="A0A1H7Z5U2"/>
<dbReference type="EMBL" id="FOCF01000001">
    <property type="protein sequence ID" value="SEM53810.1"/>
    <property type="molecule type" value="Genomic_DNA"/>
</dbReference>
<evidence type="ECO:0000313" key="2">
    <source>
        <dbReference type="EMBL" id="SEM53810.1"/>
    </source>
</evidence>
<feature type="region of interest" description="Disordered" evidence="1">
    <location>
        <begin position="251"/>
        <end position="278"/>
    </location>
</feature>
<protein>
    <submittedName>
        <fullName evidence="2">Integrin beta 3</fullName>
    </submittedName>
</protein>
<reference evidence="3" key="1">
    <citation type="submission" date="2016-10" db="EMBL/GenBank/DDBJ databases">
        <authorList>
            <person name="Varghese N."/>
            <person name="Submissions S."/>
        </authorList>
    </citation>
    <scope>NUCLEOTIDE SEQUENCE [LARGE SCALE GENOMIC DNA]</scope>
    <source>
        <strain evidence="3">S6-262</strain>
    </source>
</reference>
<dbReference type="PANTHER" id="PTHR24023:SF1111">
    <property type="entry name" value="EMI DOMAIN-CONTAINING PROTEIN 1-LIKE ISOFORM X1"/>
    <property type="match status" value="1"/>
</dbReference>
<dbReference type="GO" id="GO:0030198">
    <property type="term" value="P:extracellular matrix organization"/>
    <property type="evidence" value="ECO:0007669"/>
    <property type="project" value="TreeGrafter"/>
</dbReference>
<feature type="region of interest" description="Disordered" evidence="1">
    <location>
        <begin position="44"/>
        <end position="64"/>
    </location>
</feature>
<dbReference type="InterPro" id="IPR008160">
    <property type="entry name" value="Collagen"/>
</dbReference>
<dbReference type="GO" id="GO:0007229">
    <property type="term" value="P:integrin-mediated signaling pathway"/>
    <property type="evidence" value="ECO:0007669"/>
    <property type="project" value="UniProtKB-KW"/>
</dbReference>
<dbReference type="GO" id="GO:0005615">
    <property type="term" value="C:extracellular space"/>
    <property type="evidence" value="ECO:0007669"/>
    <property type="project" value="TreeGrafter"/>
</dbReference>
<dbReference type="Pfam" id="PF01391">
    <property type="entry name" value="Collagen"/>
    <property type="match status" value="1"/>
</dbReference>
<gene>
    <name evidence="2" type="ORF">SAMN05192583_0552</name>
</gene>
<dbReference type="STRING" id="1166340.SAMN05192583_0552"/>
<name>A0A1H7Z5U2_9SPHN</name>